<proteinExistence type="predicted"/>
<dbReference type="Proteomes" id="UP000019335">
    <property type="component" value="Unassembled WGS sequence"/>
</dbReference>
<evidence type="ECO:0000313" key="1">
    <source>
        <dbReference type="EMBL" id="EWM22219.1"/>
    </source>
</evidence>
<name>W7TNC8_9STRA</name>
<gene>
    <name evidence="1" type="ORF">Naga_100555g3</name>
</gene>
<organism evidence="1 2">
    <name type="scientific">Nannochloropsis gaditana</name>
    <dbReference type="NCBI Taxonomy" id="72520"/>
    <lineage>
        <taxon>Eukaryota</taxon>
        <taxon>Sar</taxon>
        <taxon>Stramenopiles</taxon>
        <taxon>Ochrophyta</taxon>
        <taxon>Eustigmatophyceae</taxon>
        <taxon>Eustigmatales</taxon>
        <taxon>Monodopsidaceae</taxon>
        <taxon>Nannochloropsis</taxon>
    </lineage>
</organism>
<reference evidence="1 2" key="1">
    <citation type="journal article" date="2014" name="Mol. Plant">
        <title>Chromosome Scale Genome Assembly and Transcriptome Profiling of Nannochloropsis gaditana in Nitrogen Depletion.</title>
        <authorList>
            <person name="Corteggiani Carpinelli E."/>
            <person name="Telatin A."/>
            <person name="Vitulo N."/>
            <person name="Forcato C."/>
            <person name="D'Angelo M."/>
            <person name="Schiavon R."/>
            <person name="Vezzi A."/>
            <person name="Giacometti G.M."/>
            <person name="Morosinotto T."/>
            <person name="Valle G."/>
        </authorList>
    </citation>
    <scope>NUCLEOTIDE SEQUENCE [LARGE SCALE GENOMIC DNA]</scope>
    <source>
        <strain evidence="1 2">B-31</strain>
    </source>
</reference>
<sequence length="102" mass="11148">MGRADDRRKEGVFLGFGAVPATSLHKLQGGQEICGGKDAILPDLVKSVFSFPVKCIKYNAIISVRISRRKYGDHRKPSGSFDFSLSSINVSPYIVKTGKAFL</sequence>
<keyword evidence="2" id="KW-1185">Reference proteome</keyword>
<comment type="caution">
    <text evidence="1">The sequence shown here is derived from an EMBL/GenBank/DDBJ whole genome shotgun (WGS) entry which is preliminary data.</text>
</comment>
<accession>W7TNC8</accession>
<dbReference type="EMBL" id="AZIL01002247">
    <property type="protein sequence ID" value="EWM22219.1"/>
    <property type="molecule type" value="Genomic_DNA"/>
</dbReference>
<protein>
    <submittedName>
        <fullName evidence="1">Uncharacterized protein</fullName>
    </submittedName>
</protein>
<dbReference type="AlphaFoldDB" id="W7TNC8"/>
<evidence type="ECO:0000313" key="2">
    <source>
        <dbReference type="Proteomes" id="UP000019335"/>
    </source>
</evidence>